<comment type="caution">
    <text evidence="1">The sequence shown here is derived from an EMBL/GenBank/DDBJ whole genome shotgun (WGS) entry which is preliminary data.</text>
</comment>
<evidence type="ECO:0000313" key="1">
    <source>
        <dbReference type="EMBL" id="TPP61749.1"/>
    </source>
</evidence>
<organism evidence="1 2">
    <name type="scientific">Fasciola gigantica</name>
    <name type="common">Giant liver fluke</name>
    <dbReference type="NCBI Taxonomy" id="46835"/>
    <lineage>
        <taxon>Eukaryota</taxon>
        <taxon>Metazoa</taxon>
        <taxon>Spiralia</taxon>
        <taxon>Lophotrochozoa</taxon>
        <taxon>Platyhelminthes</taxon>
        <taxon>Trematoda</taxon>
        <taxon>Digenea</taxon>
        <taxon>Plagiorchiida</taxon>
        <taxon>Echinostomata</taxon>
        <taxon>Echinostomatoidea</taxon>
        <taxon>Fasciolidae</taxon>
        <taxon>Fasciola</taxon>
    </lineage>
</organism>
<name>A0A504YN14_FASGI</name>
<keyword evidence="2" id="KW-1185">Reference proteome</keyword>
<dbReference type="Proteomes" id="UP000316759">
    <property type="component" value="Unassembled WGS sequence"/>
</dbReference>
<reference evidence="1 2" key="1">
    <citation type="submission" date="2019-04" db="EMBL/GenBank/DDBJ databases">
        <title>Annotation for the trematode Fasciola gigantica.</title>
        <authorList>
            <person name="Choi Y.-J."/>
        </authorList>
    </citation>
    <scope>NUCLEOTIDE SEQUENCE [LARGE SCALE GENOMIC DNA]</scope>
    <source>
        <strain evidence="1">Uganda_cow_1</strain>
    </source>
</reference>
<gene>
    <name evidence="1" type="ORF">FGIG_08726</name>
</gene>
<evidence type="ECO:0000313" key="2">
    <source>
        <dbReference type="Proteomes" id="UP000316759"/>
    </source>
</evidence>
<protein>
    <submittedName>
        <fullName evidence="1">Uncharacterized protein</fullName>
    </submittedName>
</protein>
<dbReference type="EMBL" id="SUNJ01007760">
    <property type="protein sequence ID" value="TPP61749.1"/>
    <property type="molecule type" value="Genomic_DNA"/>
</dbReference>
<accession>A0A504YN14</accession>
<dbReference type="AlphaFoldDB" id="A0A504YN14"/>
<dbReference type="OrthoDB" id="6281858at2759"/>
<proteinExistence type="predicted"/>
<sequence>MAKDISAEVQKTSVLTDISLLNIAKALVDNDVRFYLLLNLPLTVVVQYFEEMRARSQRETAFKQRAMMTWKEMRTKKPDKEKVVDLEFALRESEHKELADILVERNRMNLEITRDLLQSQ</sequence>